<feature type="coiled-coil region" evidence="11">
    <location>
        <begin position="525"/>
        <end position="654"/>
    </location>
</feature>
<keyword evidence="5 9" id="KW-0067">ATP-binding</keyword>
<dbReference type="InterPro" id="IPR019821">
    <property type="entry name" value="Kinesin_motor_CS"/>
</dbReference>
<feature type="region of interest" description="Disordered" evidence="12">
    <location>
        <begin position="766"/>
        <end position="795"/>
    </location>
</feature>
<dbReference type="EMBL" id="CCKQ01009714">
    <property type="protein sequence ID" value="CDW81221.1"/>
    <property type="molecule type" value="Genomic_DNA"/>
</dbReference>
<dbReference type="FunFam" id="3.40.850.10:FF:000029">
    <property type="entry name" value="Kinesin-like protein KIF17"/>
    <property type="match status" value="1"/>
</dbReference>
<dbReference type="GO" id="GO:0008017">
    <property type="term" value="F:microtubule binding"/>
    <property type="evidence" value="ECO:0007669"/>
    <property type="project" value="InterPro"/>
</dbReference>
<dbReference type="AlphaFoldDB" id="A0A078AHA4"/>
<accession>A0A078AHA4</accession>
<feature type="region of interest" description="Disordered" evidence="12">
    <location>
        <begin position="417"/>
        <end position="458"/>
    </location>
</feature>
<keyword evidence="3 10" id="KW-0493">Microtubule</keyword>
<keyword evidence="4 9" id="KW-0547">Nucleotide-binding</keyword>
<evidence type="ECO:0000313" key="14">
    <source>
        <dbReference type="EMBL" id="CDW81221.1"/>
    </source>
</evidence>
<evidence type="ECO:0000256" key="2">
    <source>
        <dbReference type="ARBA" id="ARBA00022490"/>
    </source>
</evidence>
<evidence type="ECO:0000256" key="6">
    <source>
        <dbReference type="ARBA" id="ARBA00023054"/>
    </source>
</evidence>
<keyword evidence="15" id="KW-1185">Reference proteome</keyword>
<dbReference type="GO" id="GO:0005524">
    <property type="term" value="F:ATP binding"/>
    <property type="evidence" value="ECO:0007669"/>
    <property type="project" value="UniProtKB-UniRule"/>
</dbReference>
<evidence type="ECO:0000256" key="8">
    <source>
        <dbReference type="ARBA" id="ARBA00023212"/>
    </source>
</evidence>
<feature type="compositionally biased region" description="Basic and acidic residues" evidence="12">
    <location>
        <begin position="741"/>
        <end position="750"/>
    </location>
</feature>
<name>A0A078AHA4_STYLE</name>
<keyword evidence="8" id="KW-0206">Cytoskeleton</keyword>
<feature type="compositionally biased region" description="Acidic residues" evidence="12">
    <location>
        <begin position="449"/>
        <end position="458"/>
    </location>
</feature>
<evidence type="ECO:0000256" key="4">
    <source>
        <dbReference type="ARBA" id="ARBA00022741"/>
    </source>
</evidence>
<evidence type="ECO:0000256" key="5">
    <source>
        <dbReference type="ARBA" id="ARBA00022840"/>
    </source>
</evidence>
<dbReference type="SMART" id="SM00129">
    <property type="entry name" value="KISc"/>
    <property type="match status" value="1"/>
</dbReference>
<keyword evidence="6 11" id="KW-0175">Coiled coil</keyword>
<feature type="region of interest" description="Disordered" evidence="12">
    <location>
        <begin position="909"/>
        <end position="946"/>
    </location>
</feature>
<dbReference type="InterPro" id="IPR027640">
    <property type="entry name" value="Kinesin-like_fam"/>
</dbReference>
<feature type="compositionally biased region" description="Polar residues" evidence="12">
    <location>
        <begin position="422"/>
        <end position="434"/>
    </location>
</feature>
<dbReference type="OrthoDB" id="3176171at2759"/>
<feature type="compositionally biased region" description="Polar residues" evidence="12">
    <location>
        <begin position="934"/>
        <end position="944"/>
    </location>
</feature>
<feature type="compositionally biased region" description="Gly residues" evidence="12">
    <location>
        <begin position="780"/>
        <end position="789"/>
    </location>
</feature>
<dbReference type="Pfam" id="PF00225">
    <property type="entry name" value="Kinesin"/>
    <property type="match status" value="1"/>
</dbReference>
<keyword evidence="7 9" id="KW-0505">Motor protein</keyword>
<evidence type="ECO:0000256" key="1">
    <source>
        <dbReference type="ARBA" id="ARBA00004245"/>
    </source>
</evidence>
<evidence type="ECO:0000313" key="15">
    <source>
        <dbReference type="Proteomes" id="UP000039865"/>
    </source>
</evidence>
<comment type="subcellular location">
    <subcellularLocation>
        <location evidence="1">Cytoplasm</location>
        <location evidence="1">Cytoskeleton</location>
    </subcellularLocation>
</comment>
<feature type="compositionally biased region" description="Low complexity" evidence="12">
    <location>
        <begin position="474"/>
        <end position="486"/>
    </location>
</feature>
<dbReference type="InterPro" id="IPR027417">
    <property type="entry name" value="P-loop_NTPase"/>
</dbReference>
<dbReference type="PROSITE" id="PS00411">
    <property type="entry name" value="KINESIN_MOTOR_1"/>
    <property type="match status" value="1"/>
</dbReference>
<feature type="domain" description="Kinesin motor" evidence="13">
    <location>
        <begin position="4"/>
        <end position="336"/>
    </location>
</feature>
<organism evidence="14 15">
    <name type="scientific">Stylonychia lemnae</name>
    <name type="common">Ciliate</name>
    <dbReference type="NCBI Taxonomy" id="5949"/>
    <lineage>
        <taxon>Eukaryota</taxon>
        <taxon>Sar</taxon>
        <taxon>Alveolata</taxon>
        <taxon>Ciliophora</taxon>
        <taxon>Intramacronucleata</taxon>
        <taxon>Spirotrichea</taxon>
        <taxon>Stichotrichia</taxon>
        <taxon>Sporadotrichida</taxon>
        <taxon>Oxytrichidae</taxon>
        <taxon>Stylonychinae</taxon>
        <taxon>Stylonychia</taxon>
    </lineage>
</organism>
<keyword evidence="2" id="KW-0963">Cytoplasm</keyword>
<dbReference type="InterPro" id="IPR001752">
    <property type="entry name" value="Kinesin_motor_dom"/>
</dbReference>
<evidence type="ECO:0000259" key="13">
    <source>
        <dbReference type="PROSITE" id="PS50067"/>
    </source>
</evidence>
<feature type="region of interest" description="Disordered" evidence="12">
    <location>
        <begin position="844"/>
        <end position="874"/>
    </location>
</feature>
<evidence type="ECO:0000256" key="9">
    <source>
        <dbReference type="PROSITE-ProRule" id="PRU00283"/>
    </source>
</evidence>
<dbReference type="PROSITE" id="PS50067">
    <property type="entry name" value="KINESIN_MOTOR_2"/>
    <property type="match status" value="1"/>
</dbReference>
<dbReference type="PANTHER" id="PTHR47969:SF21">
    <property type="entry name" value="KINESIN-LIKE PROTEIN"/>
    <property type="match status" value="1"/>
</dbReference>
<dbReference type="Proteomes" id="UP000039865">
    <property type="component" value="Unassembled WGS sequence"/>
</dbReference>
<dbReference type="InterPro" id="IPR036961">
    <property type="entry name" value="Kinesin_motor_dom_sf"/>
</dbReference>
<feature type="region of interest" description="Disordered" evidence="12">
    <location>
        <begin position="729"/>
        <end position="751"/>
    </location>
</feature>
<dbReference type="OMA" id="DKYMALG"/>
<proteinExistence type="inferred from homology"/>
<feature type="region of interest" description="Disordered" evidence="12">
    <location>
        <begin position="473"/>
        <end position="495"/>
    </location>
</feature>
<protein>
    <recommendedName>
        <fullName evidence="10">Kinesin-like protein</fullName>
    </recommendedName>
</protein>
<sequence length="965" mass="109266">MSETVKVMVRARPINKREIAEGSRLCVECDRKTNQVILKKPSDPSEMPKAFTYDSCYDWNSTQRSVYDEGAFPLVESVIEGYNGTIFAYGQTGCGKTHTMMGYKDDPAERGIIPNAFEHIFGYIDQADTKTIKFLVRCSYLEIYNEDIRDLLGKNVDAKLELKEDPNKGVFVKDLTCFVVKTISEIEKLMQQGSGNRKVGETAMNKDSSRSHSIFTIYIETSEDIGQDEPRIKAGKLNLVDLAGSERQSKTQAEGVRLKEATKINLSLSALGNVISALVDGKSQHIPYRDSKLTRLLQDSLGGNTKTLMIAAISPSDFNYDETLSTLRYASRAKAIKNKPRINEDPKDALLKQYEEEIQKLKALLSQVQTGGSVVANQVDLNLNSQEHLRLGGDNDETVDQLLQKLAKKGKKIKILEENGDSESTTSPRNNGNRYATKKNSNHERIIEHEDEGNEDGADDDIVEEIVVNDSQLNNGVGKSNGVVKGPSQKSIVDKKSANRTIIRASNLESDQTSNGGGEDNVLSKEQIQKLIAQMEDRLGQNNNAPAIEDAKQKERIKKQRQLQLKLRQEQKKNEQILEEKRRQEEELLNQERKFENLQDEVEEQRRIIEKLKHRNRYADSEIEDLKNEFEYQREDLLESVRDQQKELEFQNEVIKAMLKDYEVQKLRNRAKYDDNNNKWVLPAFFIKEKEIHLPKIRQAQGQSLIQQELDKRDVVFEDQQEFQDFLRQKQSRGGVPVNDSSRRSNRDKYSQLSAMDIVRQSKQALASQNDRNMTPIGGDQYGNGGNNNNGGIRLNSAMDFEKNKKNVKSNVVLQPLNYKSSQNGSAVNYQQSPMDDILRNQNLENHPLFNPNGPSSQKKGQLEKLQHQPPQPSLTQISLNISEHNSHQSPSSLILSTIQLENNKKQLAPLQGSKSNNQSPPQRGAKAEEQNKNHNSNTINKRNSLVKGRAFLQSIGSQSNINLQ</sequence>
<comment type="similarity">
    <text evidence="9 10">Belongs to the TRAFAC class myosin-kinesin ATPase superfamily. Kinesin family.</text>
</comment>
<evidence type="ECO:0000256" key="12">
    <source>
        <dbReference type="SAM" id="MobiDB-lite"/>
    </source>
</evidence>
<dbReference type="InParanoid" id="A0A078AHA4"/>
<dbReference type="Gene3D" id="3.40.850.10">
    <property type="entry name" value="Kinesin motor domain"/>
    <property type="match status" value="1"/>
</dbReference>
<feature type="binding site" evidence="9">
    <location>
        <begin position="90"/>
        <end position="97"/>
    </location>
    <ligand>
        <name>ATP</name>
        <dbReference type="ChEBI" id="CHEBI:30616"/>
    </ligand>
</feature>
<reference evidence="14 15" key="1">
    <citation type="submission" date="2014-06" db="EMBL/GenBank/DDBJ databases">
        <authorList>
            <person name="Swart Estienne"/>
        </authorList>
    </citation>
    <scope>NUCLEOTIDE SEQUENCE [LARGE SCALE GENOMIC DNA]</scope>
    <source>
        <strain evidence="14 15">130c</strain>
    </source>
</reference>
<gene>
    <name evidence="14" type="primary">Contig2884.g3093</name>
    <name evidence="14" type="ORF">STYLEM_10233</name>
</gene>
<dbReference type="PANTHER" id="PTHR47969">
    <property type="entry name" value="CHROMOSOME-ASSOCIATED KINESIN KIF4A-RELATED"/>
    <property type="match status" value="1"/>
</dbReference>
<evidence type="ECO:0000256" key="3">
    <source>
        <dbReference type="ARBA" id="ARBA00022701"/>
    </source>
</evidence>
<dbReference type="GO" id="GO:0007018">
    <property type="term" value="P:microtubule-based movement"/>
    <property type="evidence" value="ECO:0007669"/>
    <property type="project" value="InterPro"/>
</dbReference>
<feature type="compositionally biased region" description="Polar residues" evidence="12">
    <location>
        <begin position="913"/>
        <end position="922"/>
    </location>
</feature>
<feature type="region of interest" description="Disordered" evidence="12">
    <location>
        <begin position="504"/>
        <end position="523"/>
    </location>
</feature>
<dbReference type="GO" id="GO:0003777">
    <property type="term" value="F:microtubule motor activity"/>
    <property type="evidence" value="ECO:0007669"/>
    <property type="project" value="InterPro"/>
</dbReference>
<evidence type="ECO:0000256" key="7">
    <source>
        <dbReference type="ARBA" id="ARBA00023175"/>
    </source>
</evidence>
<dbReference type="PRINTS" id="PR00380">
    <property type="entry name" value="KINESINHEAVY"/>
</dbReference>
<dbReference type="GO" id="GO:0005874">
    <property type="term" value="C:microtubule"/>
    <property type="evidence" value="ECO:0007669"/>
    <property type="project" value="UniProtKB-KW"/>
</dbReference>
<evidence type="ECO:0000256" key="11">
    <source>
        <dbReference type="SAM" id="Coils"/>
    </source>
</evidence>
<dbReference type="SUPFAM" id="SSF52540">
    <property type="entry name" value="P-loop containing nucleoside triphosphate hydrolases"/>
    <property type="match status" value="1"/>
</dbReference>
<evidence type="ECO:0000256" key="10">
    <source>
        <dbReference type="RuleBase" id="RU000394"/>
    </source>
</evidence>